<sequence>MIRFQVTHNTHQSQMSLRPENSHPRLTSLHSAANCNYTLPVTSEIIYPTPPRLSPTSQTQHSYSL</sequence>
<reference evidence="2 3" key="1">
    <citation type="submission" date="2019-05" db="EMBL/GenBank/DDBJ databases">
        <title>Another draft genome of Portunus trituberculatus and its Hox gene families provides insights of decapod evolution.</title>
        <authorList>
            <person name="Jeong J.-H."/>
            <person name="Song I."/>
            <person name="Kim S."/>
            <person name="Choi T."/>
            <person name="Kim D."/>
            <person name="Ryu S."/>
            <person name="Kim W."/>
        </authorList>
    </citation>
    <scope>NUCLEOTIDE SEQUENCE [LARGE SCALE GENOMIC DNA]</scope>
    <source>
        <tissue evidence="2">Muscle</tissue>
    </source>
</reference>
<organism evidence="2 3">
    <name type="scientific">Portunus trituberculatus</name>
    <name type="common">Swimming crab</name>
    <name type="synonym">Neptunus trituberculatus</name>
    <dbReference type="NCBI Taxonomy" id="210409"/>
    <lineage>
        <taxon>Eukaryota</taxon>
        <taxon>Metazoa</taxon>
        <taxon>Ecdysozoa</taxon>
        <taxon>Arthropoda</taxon>
        <taxon>Crustacea</taxon>
        <taxon>Multicrustacea</taxon>
        <taxon>Malacostraca</taxon>
        <taxon>Eumalacostraca</taxon>
        <taxon>Eucarida</taxon>
        <taxon>Decapoda</taxon>
        <taxon>Pleocyemata</taxon>
        <taxon>Brachyura</taxon>
        <taxon>Eubrachyura</taxon>
        <taxon>Portunoidea</taxon>
        <taxon>Portunidae</taxon>
        <taxon>Portuninae</taxon>
        <taxon>Portunus</taxon>
    </lineage>
</organism>
<dbReference type="EMBL" id="VSRR010002456">
    <property type="protein sequence ID" value="MPC31539.1"/>
    <property type="molecule type" value="Genomic_DNA"/>
</dbReference>
<evidence type="ECO:0000313" key="3">
    <source>
        <dbReference type="Proteomes" id="UP000324222"/>
    </source>
</evidence>
<name>A0A5B7EDX2_PORTR</name>
<protein>
    <submittedName>
        <fullName evidence="2">Uncharacterized protein</fullName>
    </submittedName>
</protein>
<feature type="compositionally biased region" description="Polar residues" evidence="1">
    <location>
        <begin position="1"/>
        <end position="16"/>
    </location>
</feature>
<evidence type="ECO:0000256" key="1">
    <source>
        <dbReference type="SAM" id="MobiDB-lite"/>
    </source>
</evidence>
<comment type="caution">
    <text evidence="2">The sequence shown here is derived from an EMBL/GenBank/DDBJ whole genome shotgun (WGS) entry which is preliminary data.</text>
</comment>
<dbReference type="AlphaFoldDB" id="A0A5B7EDX2"/>
<accession>A0A5B7EDX2</accession>
<dbReference type="Proteomes" id="UP000324222">
    <property type="component" value="Unassembled WGS sequence"/>
</dbReference>
<gene>
    <name evidence="2" type="ORF">E2C01_024832</name>
</gene>
<proteinExistence type="predicted"/>
<feature type="region of interest" description="Disordered" evidence="1">
    <location>
        <begin position="46"/>
        <end position="65"/>
    </location>
</feature>
<feature type="region of interest" description="Disordered" evidence="1">
    <location>
        <begin position="1"/>
        <end position="27"/>
    </location>
</feature>
<evidence type="ECO:0000313" key="2">
    <source>
        <dbReference type="EMBL" id="MPC31539.1"/>
    </source>
</evidence>
<keyword evidence="3" id="KW-1185">Reference proteome</keyword>
<feature type="compositionally biased region" description="Polar residues" evidence="1">
    <location>
        <begin position="54"/>
        <end position="65"/>
    </location>
</feature>